<evidence type="ECO:0000313" key="10">
    <source>
        <dbReference type="Proteomes" id="UP000468581"/>
    </source>
</evidence>
<evidence type="ECO:0000256" key="2">
    <source>
        <dbReference type="ARBA" id="ARBA00022475"/>
    </source>
</evidence>
<name>A0A6P0UND9_9FLAO</name>
<keyword evidence="6 8" id="KW-1133">Transmembrane helix</keyword>
<dbReference type="InterPro" id="IPR019127">
    <property type="entry name" value="Exosortase"/>
</dbReference>
<dbReference type="NCBIfam" id="TIGR04178">
    <property type="entry name" value="exo_archaeo"/>
    <property type="match status" value="1"/>
</dbReference>
<evidence type="ECO:0000256" key="3">
    <source>
        <dbReference type="ARBA" id="ARBA00022670"/>
    </source>
</evidence>
<organism evidence="9 10">
    <name type="scientific">Leptobacterium flavescens</name>
    <dbReference type="NCBI Taxonomy" id="472055"/>
    <lineage>
        <taxon>Bacteria</taxon>
        <taxon>Pseudomonadati</taxon>
        <taxon>Bacteroidota</taxon>
        <taxon>Flavobacteriia</taxon>
        <taxon>Flavobacteriales</taxon>
        <taxon>Flavobacteriaceae</taxon>
        <taxon>Leptobacterium</taxon>
    </lineage>
</organism>
<gene>
    <name evidence="9" type="primary">xrtF</name>
    <name evidence="9" type="ORF">GWK08_15210</name>
</gene>
<comment type="caution">
    <text evidence="9">The sequence shown here is derived from an EMBL/GenBank/DDBJ whole genome shotgun (WGS) entry which is preliminary data.</text>
</comment>
<evidence type="ECO:0000256" key="8">
    <source>
        <dbReference type="SAM" id="Phobius"/>
    </source>
</evidence>
<proteinExistence type="predicted"/>
<dbReference type="Pfam" id="PF09721">
    <property type="entry name" value="Exosortase_EpsH"/>
    <property type="match status" value="1"/>
</dbReference>
<dbReference type="GO" id="GO:0008233">
    <property type="term" value="F:peptidase activity"/>
    <property type="evidence" value="ECO:0007669"/>
    <property type="project" value="UniProtKB-KW"/>
</dbReference>
<dbReference type="InterPro" id="IPR026323">
    <property type="entry name" value="Exosortase-related_prot_XrtF"/>
</dbReference>
<keyword evidence="7 8" id="KW-0472">Membrane</keyword>
<feature type="transmembrane region" description="Helical" evidence="8">
    <location>
        <begin position="12"/>
        <end position="32"/>
    </location>
</feature>
<dbReference type="RefSeq" id="WP_163608084.1">
    <property type="nucleotide sequence ID" value="NZ_JAABOO010000003.1"/>
</dbReference>
<keyword evidence="10" id="KW-1185">Reference proteome</keyword>
<dbReference type="GO" id="GO:0006508">
    <property type="term" value="P:proteolysis"/>
    <property type="evidence" value="ECO:0007669"/>
    <property type="project" value="UniProtKB-KW"/>
</dbReference>
<accession>A0A6P0UND9</accession>
<dbReference type="NCBIfam" id="TIGR04128">
    <property type="entry name" value="exoso_Fjoh_1448"/>
    <property type="match status" value="1"/>
</dbReference>
<reference evidence="9 10" key="1">
    <citation type="submission" date="2020-01" db="EMBL/GenBank/DDBJ databases">
        <title>Leptobacterium flavescens.</title>
        <authorList>
            <person name="Wang G."/>
        </authorList>
    </citation>
    <scope>NUCLEOTIDE SEQUENCE [LARGE SCALE GENOMIC DNA]</scope>
    <source>
        <strain evidence="9 10">KCTC 22160</strain>
    </source>
</reference>
<dbReference type="GO" id="GO:0005886">
    <property type="term" value="C:plasma membrane"/>
    <property type="evidence" value="ECO:0007669"/>
    <property type="project" value="UniProtKB-SubCell"/>
</dbReference>
<feature type="transmembrane region" description="Helical" evidence="8">
    <location>
        <begin position="115"/>
        <end position="139"/>
    </location>
</feature>
<feature type="transmembrane region" description="Helical" evidence="8">
    <location>
        <begin position="151"/>
        <end position="169"/>
    </location>
</feature>
<feature type="transmembrane region" description="Helical" evidence="8">
    <location>
        <begin position="81"/>
        <end position="103"/>
    </location>
</feature>
<evidence type="ECO:0000256" key="6">
    <source>
        <dbReference type="ARBA" id="ARBA00022989"/>
    </source>
</evidence>
<evidence type="ECO:0000256" key="4">
    <source>
        <dbReference type="ARBA" id="ARBA00022692"/>
    </source>
</evidence>
<dbReference type="InterPro" id="IPR026392">
    <property type="entry name" value="Exo/Archaeosortase_dom"/>
</dbReference>
<sequence length="176" mass="20762">MLKTFKKYKAAVFFVLRFFVAYTVLTLLYNAFLNTFNEAPDSVTRLVAEQSRVFVDWFDYKVNTEIVEKEPFVRFFINDHYVARIVEGCNAISVFILFTAFIIAYRGSIKKTLTFILLGGILIYFVNIFRVGVLTIGLYRFPEYKDFMHQILFPVAIYGMVFLLWVLWVNKYAKKE</sequence>
<keyword evidence="3" id="KW-0645">Protease</keyword>
<protein>
    <submittedName>
        <fullName evidence="9">Exosortase family protein XrtF</fullName>
    </submittedName>
</protein>
<comment type="subcellular location">
    <subcellularLocation>
        <location evidence="1">Cell membrane</location>
        <topology evidence="1">Multi-pass membrane protein</topology>
    </subcellularLocation>
</comment>
<keyword evidence="4 8" id="KW-0812">Transmembrane</keyword>
<keyword evidence="5" id="KW-0378">Hydrolase</keyword>
<dbReference type="Proteomes" id="UP000468581">
    <property type="component" value="Unassembled WGS sequence"/>
</dbReference>
<evidence type="ECO:0000313" key="9">
    <source>
        <dbReference type="EMBL" id="NER14804.1"/>
    </source>
</evidence>
<dbReference type="AlphaFoldDB" id="A0A6P0UND9"/>
<evidence type="ECO:0000256" key="1">
    <source>
        <dbReference type="ARBA" id="ARBA00004651"/>
    </source>
</evidence>
<keyword evidence="2" id="KW-1003">Cell membrane</keyword>
<evidence type="ECO:0000256" key="7">
    <source>
        <dbReference type="ARBA" id="ARBA00023136"/>
    </source>
</evidence>
<evidence type="ECO:0000256" key="5">
    <source>
        <dbReference type="ARBA" id="ARBA00022801"/>
    </source>
</evidence>
<dbReference type="EMBL" id="JAABOO010000003">
    <property type="protein sequence ID" value="NER14804.1"/>
    <property type="molecule type" value="Genomic_DNA"/>
</dbReference>